<organism evidence="1 2">
    <name type="scientific">Bacillus thuringiensis serovar mexicanensis</name>
    <dbReference type="NCBI Taxonomy" id="180868"/>
    <lineage>
        <taxon>Bacteria</taxon>
        <taxon>Bacillati</taxon>
        <taxon>Bacillota</taxon>
        <taxon>Bacilli</taxon>
        <taxon>Bacillales</taxon>
        <taxon>Bacillaceae</taxon>
        <taxon>Bacillus</taxon>
        <taxon>Bacillus cereus group</taxon>
    </lineage>
</organism>
<gene>
    <name evidence="1" type="ORF">BK699_10070</name>
</gene>
<proteinExistence type="predicted"/>
<reference evidence="1 2" key="1">
    <citation type="submission" date="2016-10" db="EMBL/GenBank/DDBJ databases">
        <title>Comparative genomics of Bacillus thuringiensis reveals a path to pathogens against multiple invertebrate hosts.</title>
        <authorList>
            <person name="Zheng J."/>
            <person name="Gao Q."/>
            <person name="Liu H."/>
            <person name="Peng D."/>
            <person name="Ruan L."/>
            <person name="Sun M."/>
        </authorList>
    </citation>
    <scope>NUCLEOTIDE SEQUENCE [LARGE SCALE GENOMIC DNA]</scope>
    <source>
        <strain evidence="1">BGSC 4AC1</strain>
    </source>
</reference>
<protein>
    <submittedName>
        <fullName evidence="1">Uncharacterized protein</fullName>
    </submittedName>
</protein>
<accession>A0A242WD84</accession>
<dbReference type="RefSeq" id="WP_000503179.1">
    <property type="nucleotide sequence ID" value="NZ_NFCF01000063.1"/>
</dbReference>
<sequence>MGDYTAIRGKVIIKEEYKELVCLINNGDWEEAVNRYSFLKDYYDIKRSTLIPFSKEDIQNKCNEVGELYLEADPLDWEVDNTYFTDLKGLEWTFISCVKNYADKNQNNKTPIQSFIDVVISEVVDEIIKIQKYYPEDDMPVEYEFQNVVAKTNIKGFFRGLFTRKANKIVDKTKIKKVVIKY</sequence>
<evidence type="ECO:0000313" key="1">
    <source>
        <dbReference type="EMBL" id="OTW50881.1"/>
    </source>
</evidence>
<comment type="caution">
    <text evidence="1">The sequence shown here is derived from an EMBL/GenBank/DDBJ whole genome shotgun (WGS) entry which is preliminary data.</text>
</comment>
<name>A0A242WD84_BACTU</name>
<evidence type="ECO:0000313" key="2">
    <source>
        <dbReference type="Proteomes" id="UP000195152"/>
    </source>
</evidence>
<dbReference type="Proteomes" id="UP000195152">
    <property type="component" value="Unassembled WGS sequence"/>
</dbReference>
<dbReference type="EMBL" id="NFCF01000063">
    <property type="protein sequence ID" value="OTW50881.1"/>
    <property type="molecule type" value="Genomic_DNA"/>
</dbReference>
<dbReference type="AlphaFoldDB" id="A0A242WD84"/>